<dbReference type="GO" id="GO:0000272">
    <property type="term" value="P:polysaccharide catabolic process"/>
    <property type="evidence" value="ECO:0007669"/>
    <property type="project" value="InterPro"/>
</dbReference>
<dbReference type="PROSITE" id="PS50268">
    <property type="entry name" value="CADHERIN_2"/>
    <property type="match status" value="1"/>
</dbReference>
<dbReference type="InterPro" id="IPR002126">
    <property type="entry name" value="Cadherin-like_dom"/>
</dbReference>
<dbReference type="GO" id="GO:0016020">
    <property type="term" value="C:membrane"/>
    <property type="evidence" value="ECO:0007669"/>
    <property type="project" value="InterPro"/>
</dbReference>
<dbReference type="Pfam" id="PF05345">
    <property type="entry name" value="He_PIG"/>
    <property type="match status" value="4"/>
</dbReference>
<dbReference type="CDD" id="cd14256">
    <property type="entry name" value="Dockerin_I"/>
    <property type="match status" value="1"/>
</dbReference>
<dbReference type="SMART" id="SM00736">
    <property type="entry name" value="CADG"/>
    <property type="match status" value="5"/>
</dbReference>
<dbReference type="PROSITE" id="PS51766">
    <property type="entry name" value="DOCKERIN"/>
    <property type="match status" value="1"/>
</dbReference>
<dbReference type="SUPFAM" id="SSF63446">
    <property type="entry name" value="Type I dockerin domain"/>
    <property type="match status" value="1"/>
</dbReference>
<dbReference type="EMBL" id="CP061799">
    <property type="protein sequence ID" value="QTA81747.1"/>
    <property type="molecule type" value="Genomic_DNA"/>
</dbReference>
<dbReference type="Gene3D" id="2.60.40.10">
    <property type="entry name" value="Immunoglobulins"/>
    <property type="match status" value="6"/>
</dbReference>
<dbReference type="RefSeq" id="WP_207687750.1">
    <property type="nucleotide sequence ID" value="NZ_CP061799.1"/>
</dbReference>
<gene>
    <name evidence="3" type="ORF">dnl_40960</name>
</gene>
<dbReference type="KEGG" id="dli:dnl_40960"/>
<dbReference type="InterPro" id="IPR018247">
    <property type="entry name" value="EF_Hand_1_Ca_BS"/>
</dbReference>
<dbReference type="InterPro" id="IPR036439">
    <property type="entry name" value="Dockerin_dom_sf"/>
</dbReference>
<feature type="domain" description="Dockerin" evidence="2">
    <location>
        <begin position="908"/>
        <end position="974"/>
    </location>
</feature>
<dbReference type="Proteomes" id="UP000663720">
    <property type="component" value="Chromosome"/>
</dbReference>
<dbReference type="Pfam" id="PF00404">
    <property type="entry name" value="Dockerin_1"/>
    <property type="match status" value="1"/>
</dbReference>
<dbReference type="GO" id="GO:0007156">
    <property type="term" value="P:homophilic cell adhesion via plasma membrane adhesion molecules"/>
    <property type="evidence" value="ECO:0007669"/>
    <property type="project" value="InterPro"/>
</dbReference>
<accession>A0A975GHS4</accession>
<evidence type="ECO:0000313" key="3">
    <source>
        <dbReference type="EMBL" id="QTA81747.1"/>
    </source>
</evidence>
<organism evidence="3 4">
    <name type="scientific">Desulfonema limicola</name>
    <dbReference type="NCBI Taxonomy" id="45656"/>
    <lineage>
        <taxon>Bacteria</taxon>
        <taxon>Pseudomonadati</taxon>
        <taxon>Thermodesulfobacteriota</taxon>
        <taxon>Desulfobacteria</taxon>
        <taxon>Desulfobacterales</taxon>
        <taxon>Desulfococcaceae</taxon>
        <taxon>Desulfonema</taxon>
    </lineage>
</organism>
<reference evidence="3" key="1">
    <citation type="journal article" date="2021" name="Microb. Physiol.">
        <title>Proteogenomic Insights into the Physiology of Marine, Sulfate-Reducing, Filamentous Desulfonema limicola and Desulfonema magnum.</title>
        <authorList>
            <person name="Schnaars V."/>
            <person name="Wohlbrand L."/>
            <person name="Scheve S."/>
            <person name="Hinrichs C."/>
            <person name="Reinhardt R."/>
            <person name="Rabus R."/>
        </authorList>
    </citation>
    <scope>NUCLEOTIDE SEQUENCE</scope>
    <source>
        <strain evidence="3">5ac10</strain>
    </source>
</reference>
<evidence type="ECO:0000313" key="4">
    <source>
        <dbReference type="Proteomes" id="UP000663720"/>
    </source>
</evidence>
<protein>
    <submittedName>
        <fullName evidence="3">Ig domain-containing protein</fullName>
    </submittedName>
</protein>
<keyword evidence="4" id="KW-1185">Reference proteome</keyword>
<evidence type="ECO:0000259" key="2">
    <source>
        <dbReference type="PROSITE" id="PS51766"/>
    </source>
</evidence>
<sequence length="976" mass="104003">MGVISSRYFKAILLFTMLFFLWQPAWGLVKLSDPPNPTQGQGDYFVNFNNYVGSAANNPANLQFTMTASEWAFLSEDGKLSMASVLHPFNQHVGSQVTVTVTDLGESEPASVEFVLTVINANDAPVFTEQPVDQTFTEEAEFSFTVNVQDVDLTLLDAGEALIPSLSDNAPKWLSVKAGSPAADGTVILTLSGTPDEELSLGSTMEYPNVTIIVKDSITPVARVVSPSFKITVNPVDDPPKISGTPPTTVKQDELYSFKPVYTDVDTEDLTYAVTIDGNAPAEGFWLQMKNDGTLSGTPVNTDVPVPVNNIVISVSDATTPNVSLPAFNITVENKNDAPTITGTTCTEPTCENNPITPDLPVTQVVQLPQAQAGAGTTYLLELEISDIDIIDGTTEINAQSPTDISYSFLTDGTAGLPTWIEEFYPNDTDRRIVQLRNKANRPNNDDVGTYKNIQVLVTDGMGGVAKTGLFSIIVDNANDKPFFTQTPIAVIGIDEDSPVMFIPAGSAVTDTTTKVNQVKADDIDLKYGDVLAYSLDLTGVTKPENAPLLETWLGIDAKTGVFTGVPRAVSVGQYTGIKIIVTDAGGLLDEYSFDMIVKAVNDKPVFTQAPPSPSDQTIQINAGIAFPSGYNIIKATDEDSTDNPPDSVTFSFKEGYPAWLSIANTGKEEGTEIFTGEISGTPTNADAGTFDVVLIAEDNSGAVTESPFRIEVIYVNKPPVINSSMTKANWNEDSFKEISIPVIDDAGDTLTPSMSNAPAWLSYRMDGMNVILSGTPQAKDIGVINNVELIVTDASDAAAKLTFSIEVIEVNDAPVITGSLPIGVIGKAYSFKPVVTDEESNYPITFGFTGSEKPDGLSFDAFTGTISGTPTAAGTYKIIIIAYDSEGVSDETRSKLEAVLQIIADDTVIEKGDVNADGTVDLTDAIIVLQVMAGISPSASITLDADTNADGRLGLEDIIYIMNNLTAAATEPVVE</sequence>
<dbReference type="SUPFAM" id="SSF49313">
    <property type="entry name" value="Cadherin-like"/>
    <property type="match status" value="5"/>
</dbReference>
<dbReference type="Gene3D" id="1.10.1330.10">
    <property type="entry name" value="Dockerin domain"/>
    <property type="match status" value="1"/>
</dbReference>
<proteinExistence type="predicted"/>
<dbReference type="GO" id="GO:0005509">
    <property type="term" value="F:calcium ion binding"/>
    <property type="evidence" value="ECO:0007669"/>
    <property type="project" value="InterPro"/>
</dbReference>
<dbReference type="InterPro" id="IPR002105">
    <property type="entry name" value="Dockerin_1_rpt"/>
</dbReference>
<dbReference type="InterPro" id="IPR006644">
    <property type="entry name" value="Cadg"/>
</dbReference>
<dbReference type="PROSITE" id="PS00018">
    <property type="entry name" value="EF_HAND_1"/>
    <property type="match status" value="1"/>
</dbReference>
<dbReference type="AlphaFoldDB" id="A0A975GHS4"/>
<dbReference type="InterPro" id="IPR015919">
    <property type="entry name" value="Cadherin-like_sf"/>
</dbReference>
<feature type="domain" description="Cadherin" evidence="1">
    <location>
        <begin position="376"/>
        <end position="484"/>
    </location>
</feature>
<evidence type="ECO:0000259" key="1">
    <source>
        <dbReference type="PROSITE" id="PS50268"/>
    </source>
</evidence>
<dbReference type="InterPro" id="IPR013783">
    <property type="entry name" value="Ig-like_fold"/>
</dbReference>
<dbReference type="InterPro" id="IPR016134">
    <property type="entry name" value="Dockerin_dom"/>
</dbReference>
<name>A0A975GHS4_9BACT</name>
<dbReference type="GO" id="GO:0004553">
    <property type="term" value="F:hydrolase activity, hydrolyzing O-glycosyl compounds"/>
    <property type="evidence" value="ECO:0007669"/>
    <property type="project" value="InterPro"/>
</dbReference>